<dbReference type="InterPro" id="IPR027417">
    <property type="entry name" value="P-loop_NTPase"/>
</dbReference>
<dbReference type="AlphaFoldDB" id="A0A2G6KIZ6"/>
<dbReference type="FunFam" id="3.40.50.300:FF:000056">
    <property type="entry name" value="Cell division ATP-binding protein FtsE"/>
    <property type="match status" value="1"/>
</dbReference>
<keyword evidence="3 9" id="KW-1003">Cell membrane</keyword>
<evidence type="ECO:0000256" key="9">
    <source>
        <dbReference type="RuleBase" id="RU365094"/>
    </source>
</evidence>
<name>A0A2G6KIZ6_9BACT</name>
<dbReference type="PANTHER" id="PTHR24220:SF470">
    <property type="entry name" value="CELL DIVISION ATP-BINDING PROTEIN FTSE"/>
    <property type="match status" value="1"/>
</dbReference>
<comment type="caution">
    <text evidence="11">The sequence shown here is derived from an EMBL/GenBank/DDBJ whole genome shotgun (WGS) entry which is preliminary data.</text>
</comment>
<dbReference type="SMART" id="SM00382">
    <property type="entry name" value="AAA"/>
    <property type="match status" value="1"/>
</dbReference>
<dbReference type="EMBL" id="PDSK01000037">
    <property type="protein sequence ID" value="PIE35643.1"/>
    <property type="molecule type" value="Genomic_DNA"/>
</dbReference>
<feature type="domain" description="ABC transporter" evidence="10">
    <location>
        <begin position="2"/>
        <end position="227"/>
    </location>
</feature>
<keyword evidence="7 9" id="KW-0472">Membrane</keyword>
<evidence type="ECO:0000313" key="12">
    <source>
        <dbReference type="Proteomes" id="UP000230821"/>
    </source>
</evidence>
<dbReference type="SUPFAM" id="SSF52540">
    <property type="entry name" value="P-loop containing nucleoside triphosphate hydrolases"/>
    <property type="match status" value="1"/>
</dbReference>
<keyword evidence="4 9" id="KW-0132">Cell division</keyword>
<dbReference type="InterPro" id="IPR003593">
    <property type="entry name" value="AAA+_ATPase"/>
</dbReference>
<keyword evidence="6 9" id="KW-0067">ATP-binding</keyword>
<dbReference type="GO" id="GO:0005524">
    <property type="term" value="F:ATP binding"/>
    <property type="evidence" value="ECO:0007669"/>
    <property type="project" value="UniProtKB-UniRule"/>
</dbReference>
<dbReference type="GO" id="GO:0051301">
    <property type="term" value="P:cell division"/>
    <property type="evidence" value="ECO:0007669"/>
    <property type="project" value="UniProtKB-UniRule"/>
</dbReference>
<evidence type="ECO:0000256" key="2">
    <source>
        <dbReference type="ARBA" id="ARBA00020019"/>
    </source>
</evidence>
<dbReference type="GO" id="GO:0016887">
    <property type="term" value="F:ATP hydrolysis activity"/>
    <property type="evidence" value="ECO:0007669"/>
    <property type="project" value="InterPro"/>
</dbReference>
<keyword evidence="8 9" id="KW-0131">Cell cycle</keyword>
<evidence type="ECO:0000256" key="8">
    <source>
        <dbReference type="ARBA" id="ARBA00023306"/>
    </source>
</evidence>
<organism evidence="11 12">
    <name type="scientific">candidate division KSB3 bacterium</name>
    <dbReference type="NCBI Taxonomy" id="2044937"/>
    <lineage>
        <taxon>Bacteria</taxon>
        <taxon>candidate division KSB3</taxon>
    </lineage>
</organism>
<reference evidence="11 12" key="1">
    <citation type="submission" date="2017-10" db="EMBL/GenBank/DDBJ databases">
        <title>Novel microbial diversity and functional potential in the marine mammal oral microbiome.</title>
        <authorList>
            <person name="Dudek N.K."/>
            <person name="Sun C.L."/>
            <person name="Burstein D."/>
            <person name="Kantor R.S."/>
            <person name="Aliaga Goltsman D.S."/>
            <person name="Bik E.M."/>
            <person name="Thomas B.C."/>
            <person name="Banfield J.F."/>
            <person name="Relman D.A."/>
        </authorList>
    </citation>
    <scope>NUCLEOTIDE SEQUENCE [LARGE SCALE GENOMIC DNA]</scope>
    <source>
        <strain evidence="11">DOLJORAL78_47_16</strain>
    </source>
</reference>
<comment type="function">
    <text evidence="9">Part of the ABC transporter FtsEX involved in cellular division.</text>
</comment>
<dbReference type="InterPro" id="IPR005286">
    <property type="entry name" value="Cell_div_FtsE"/>
</dbReference>
<dbReference type="PROSITE" id="PS00211">
    <property type="entry name" value="ABC_TRANSPORTER_1"/>
    <property type="match status" value="1"/>
</dbReference>
<dbReference type="GO" id="GO:0022857">
    <property type="term" value="F:transmembrane transporter activity"/>
    <property type="evidence" value="ECO:0007669"/>
    <property type="project" value="TreeGrafter"/>
</dbReference>
<comment type="subcellular location">
    <subcellularLocation>
        <location evidence="9">Cell membrane</location>
        <topology evidence="9">Peripheral membrane protein</topology>
        <orientation evidence="9">Cytoplasmic side</orientation>
    </subcellularLocation>
</comment>
<dbReference type="Gene3D" id="3.40.50.300">
    <property type="entry name" value="P-loop containing nucleotide triphosphate hydrolases"/>
    <property type="match status" value="1"/>
</dbReference>
<dbReference type="PROSITE" id="PS50893">
    <property type="entry name" value="ABC_TRANSPORTER_2"/>
    <property type="match status" value="1"/>
</dbReference>
<evidence type="ECO:0000256" key="6">
    <source>
        <dbReference type="ARBA" id="ARBA00022840"/>
    </source>
</evidence>
<dbReference type="InterPro" id="IPR003439">
    <property type="entry name" value="ABC_transporter-like_ATP-bd"/>
</dbReference>
<evidence type="ECO:0000256" key="3">
    <source>
        <dbReference type="ARBA" id="ARBA00022475"/>
    </source>
</evidence>
<dbReference type="InterPro" id="IPR015854">
    <property type="entry name" value="ABC_transpr_LolD-like"/>
</dbReference>
<proteinExistence type="inferred from homology"/>
<dbReference type="Proteomes" id="UP000230821">
    <property type="component" value="Unassembled WGS sequence"/>
</dbReference>
<dbReference type="GO" id="GO:0005886">
    <property type="term" value="C:plasma membrane"/>
    <property type="evidence" value="ECO:0007669"/>
    <property type="project" value="UniProtKB-SubCell"/>
</dbReference>
<evidence type="ECO:0000256" key="1">
    <source>
        <dbReference type="ARBA" id="ARBA00005417"/>
    </source>
</evidence>
<evidence type="ECO:0000259" key="10">
    <source>
        <dbReference type="PROSITE" id="PS50893"/>
    </source>
</evidence>
<comment type="subunit">
    <text evidence="9">Homodimer. Forms a membrane-associated complex with FtsX.</text>
</comment>
<dbReference type="Pfam" id="PF00005">
    <property type="entry name" value="ABC_tran"/>
    <property type="match status" value="1"/>
</dbReference>
<sequence length="227" mass="25629">MIQLYNVTKVYSDEIPALQGVTMHIEKGDFVFITGKSGAGKSTLLRLIFRAELPTKGAVLVNNFNISRLQRQSIPFLRRNIGVVFQDFKLLPQKTVFENIAFALEVVGIPKREIGPRVMRILQYVRLKEKRDIFPPHLSGGEQQRVAIARALINNPPVLLADEPTGNLDPEISKEIMDIFQEINQRGTTVLVATHDVDLIKRMRKKVFCLDKGKLIDIIPSEEVANS</sequence>
<dbReference type="NCBIfam" id="TIGR02673">
    <property type="entry name" value="FtsE"/>
    <property type="match status" value="1"/>
</dbReference>
<dbReference type="PANTHER" id="PTHR24220">
    <property type="entry name" value="IMPORT ATP-BINDING PROTEIN"/>
    <property type="match status" value="1"/>
</dbReference>
<evidence type="ECO:0000313" key="11">
    <source>
        <dbReference type="EMBL" id="PIE35643.1"/>
    </source>
</evidence>
<keyword evidence="5 9" id="KW-0547">Nucleotide-binding</keyword>
<comment type="similarity">
    <text evidence="1 9">Belongs to the ABC transporter superfamily.</text>
</comment>
<gene>
    <name evidence="9 11" type="primary">ftsE</name>
    <name evidence="11" type="ORF">CSA56_03340</name>
</gene>
<dbReference type="InterPro" id="IPR017871">
    <property type="entry name" value="ABC_transporter-like_CS"/>
</dbReference>
<evidence type="ECO:0000256" key="5">
    <source>
        <dbReference type="ARBA" id="ARBA00022741"/>
    </source>
</evidence>
<evidence type="ECO:0000256" key="7">
    <source>
        <dbReference type="ARBA" id="ARBA00023136"/>
    </source>
</evidence>
<protein>
    <recommendedName>
        <fullName evidence="2 9">Cell division ATP-binding protein FtsE</fullName>
    </recommendedName>
</protein>
<accession>A0A2G6KIZ6</accession>
<evidence type="ECO:0000256" key="4">
    <source>
        <dbReference type="ARBA" id="ARBA00022618"/>
    </source>
</evidence>